<organism evidence="1 2">
    <name type="scientific">Parthenolecanium corni</name>
    <dbReference type="NCBI Taxonomy" id="536013"/>
    <lineage>
        <taxon>Eukaryota</taxon>
        <taxon>Metazoa</taxon>
        <taxon>Ecdysozoa</taxon>
        <taxon>Arthropoda</taxon>
        <taxon>Hexapoda</taxon>
        <taxon>Insecta</taxon>
        <taxon>Pterygota</taxon>
        <taxon>Neoptera</taxon>
        <taxon>Paraneoptera</taxon>
        <taxon>Hemiptera</taxon>
        <taxon>Sternorrhyncha</taxon>
        <taxon>Coccoidea</taxon>
        <taxon>Coccidae</taxon>
        <taxon>Parthenolecanium</taxon>
    </lineage>
</organism>
<reference evidence="1 2" key="1">
    <citation type="submission" date="2024-03" db="EMBL/GenBank/DDBJ databases">
        <title>Adaptation during the transition from Ophiocordyceps entomopathogen to insect associate is accompanied by gene loss and intensified selection.</title>
        <authorList>
            <person name="Ward C.M."/>
            <person name="Onetto C.A."/>
            <person name="Borneman A.R."/>
        </authorList>
    </citation>
    <scope>NUCLEOTIDE SEQUENCE [LARGE SCALE GENOMIC DNA]</scope>
    <source>
        <strain evidence="1">AWRI1</strain>
        <tissue evidence="1">Single Adult Female</tissue>
    </source>
</reference>
<proteinExistence type="predicted"/>
<name>A0AAN9TB59_9HEMI</name>
<gene>
    <name evidence="1" type="ORF">V9T40_001174</name>
</gene>
<dbReference type="EMBL" id="JBBCAQ010000034">
    <property type="protein sequence ID" value="KAK7580545.1"/>
    <property type="molecule type" value="Genomic_DNA"/>
</dbReference>
<dbReference type="Proteomes" id="UP001367676">
    <property type="component" value="Unassembled WGS sequence"/>
</dbReference>
<evidence type="ECO:0000313" key="2">
    <source>
        <dbReference type="Proteomes" id="UP001367676"/>
    </source>
</evidence>
<evidence type="ECO:0000313" key="1">
    <source>
        <dbReference type="EMBL" id="KAK7580545.1"/>
    </source>
</evidence>
<dbReference type="AlphaFoldDB" id="A0AAN9TB59"/>
<sequence>MCFARLAASVPYQYSGYSPMPSTPSYNTKQNMNSDSSKKYNVGYKVQEAGTTKVKKEFSNNEYLNLFAPESLKRPYSNNEFASFDGTYSTTAAPLPQYPYPGQLKINFAPEYTPKPEPPQPYSPDIATNKIFHHDKAHLLHDVLGHFITDVAGHKLKHAGEALESGEYTEPIVHKLSLAKAALLQLLAIIGPLSAIKTIHFVARASDPHPHHPEHVEHVDGYIPPAPVPAPVPLPAEVAEYEPAPHYPPTLIGMILNFVAQLSKFNTEAKVHLIPNLLKVLGRTSSSSAHVSGHFPH</sequence>
<keyword evidence="2" id="KW-1185">Reference proteome</keyword>
<comment type="caution">
    <text evidence="1">The sequence shown here is derived from an EMBL/GenBank/DDBJ whole genome shotgun (WGS) entry which is preliminary data.</text>
</comment>
<protein>
    <submittedName>
        <fullName evidence="1">Uncharacterized protein</fullName>
    </submittedName>
</protein>
<accession>A0AAN9TB59</accession>